<reference evidence="9 10" key="1">
    <citation type="journal article" date="2017" name="Nature">
        <title>The Apostasia genome and the evolution of orchids.</title>
        <authorList>
            <person name="Zhang G.Q."/>
            <person name="Liu K.W."/>
            <person name="Li Z."/>
            <person name="Lohaus R."/>
            <person name="Hsiao Y.Y."/>
            <person name="Niu S.C."/>
            <person name="Wang J.Y."/>
            <person name="Lin Y.C."/>
            <person name="Xu Q."/>
            <person name="Chen L.J."/>
            <person name="Yoshida K."/>
            <person name="Fujiwara S."/>
            <person name="Wang Z.W."/>
            <person name="Zhang Y.Q."/>
            <person name="Mitsuda N."/>
            <person name="Wang M."/>
            <person name="Liu G.H."/>
            <person name="Pecoraro L."/>
            <person name="Huang H.X."/>
            <person name="Xiao X.J."/>
            <person name="Lin M."/>
            <person name="Wu X.Y."/>
            <person name="Wu W.L."/>
            <person name="Chen Y.Y."/>
            <person name="Chang S.B."/>
            <person name="Sakamoto S."/>
            <person name="Ohme-Takagi M."/>
            <person name="Yagi M."/>
            <person name="Zeng S.J."/>
            <person name="Shen C.Y."/>
            <person name="Yeh C.M."/>
            <person name="Luo Y.B."/>
            <person name="Tsai W.C."/>
            <person name="Van de Peer Y."/>
            <person name="Liu Z.J."/>
        </authorList>
    </citation>
    <scope>NUCLEOTIDE SEQUENCE [LARGE SCALE GENOMIC DNA]</scope>
    <source>
        <strain evidence="10">cv. Shenzhen</strain>
        <tissue evidence="9">Stem</tissue>
    </source>
</reference>
<accession>A0A2I0ADB7</accession>
<keyword evidence="6" id="KW-0472">Membrane</keyword>
<keyword evidence="6" id="KW-0812">Transmembrane</keyword>
<dbReference type="Pfam" id="PF02181">
    <property type="entry name" value="FH2"/>
    <property type="match status" value="1"/>
</dbReference>
<dbReference type="OrthoDB" id="1668162at2759"/>
<feature type="compositionally biased region" description="Polar residues" evidence="5">
    <location>
        <begin position="297"/>
        <end position="315"/>
    </location>
</feature>
<evidence type="ECO:0000313" key="9">
    <source>
        <dbReference type="EMBL" id="PKA53540.1"/>
    </source>
</evidence>
<feature type="domain" description="FH2" evidence="8">
    <location>
        <begin position="234"/>
        <end position="665"/>
    </location>
</feature>
<feature type="compositionally biased region" description="Pro residues" evidence="5">
    <location>
        <begin position="237"/>
        <end position="292"/>
    </location>
</feature>
<dbReference type="GO" id="GO:0016020">
    <property type="term" value="C:membrane"/>
    <property type="evidence" value="ECO:0007669"/>
    <property type="project" value="UniProtKB-SubCell"/>
</dbReference>
<dbReference type="Gene3D" id="1.20.58.2220">
    <property type="entry name" value="Formin, FH2 domain"/>
    <property type="match status" value="2"/>
</dbReference>
<dbReference type="STRING" id="1088818.A0A2I0ADB7"/>
<dbReference type="PANTHER" id="PTHR23213:SF269">
    <property type="entry name" value="FORMIN-LIKE PROTEIN 5"/>
    <property type="match status" value="1"/>
</dbReference>
<feature type="transmembrane region" description="Helical" evidence="6">
    <location>
        <begin position="134"/>
        <end position="156"/>
    </location>
</feature>
<dbReference type="InterPro" id="IPR015425">
    <property type="entry name" value="FH2_Formin"/>
</dbReference>
<feature type="chain" id="PRO_5014120726" description="Formin-like protein" evidence="7">
    <location>
        <begin position="27"/>
        <end position="693"/>
    </location>
</feature>
<evidence type="ECO:0000256" key="6">
    <source>
        <dbReference type="SAM" id="Phobius"/>
    </source>
</evidence>
<dbReference type="GO" id="GO:0045010">
    <property type="term" value="P:actin nucleation"/>
    <property type="evidence" value="ECO:0007669"/>
    <property type="project" value="InterPro"/>
</dbReference>
<evidence type="ECO:0000256" key="3">
    <source>
        <dbReference type="ARBA" id="ARBA00025793"/>
    </source>
</evidence>
<evidence type="ECO:0000256" key="1">
    <source>
        <dbReference type="ARBA" id="ARBA00004167"/>
    </source>
</evidence>
<evidence type="ECO:0000256" key="7">
    <source>
        <dbReference type="SAM" id="SignalP"/>
    </source>
</evidence>
<evidence type="ECO:0000256" key="4">
    <source>
        <dbReference type="RuleBase" id="RU361260"/>
    </source>
</evidence>
<keyword evidence="2 7" id="KW-0732">Signal</keyword>
<keyword evidence="6" id="KW-1133">Transmembrane helix</keyword>
<evidence type="ECO:0000256" key="2">
    <source>
        <dbReference type="ARBA" id="ARBA00022729"/>
    </source>
</evidence>
<evidence type="ECO:0000256" key="5">
    <source>
        <dbReference type="SAM" id="MobiDB-lite"/>
    </source>
</evidence>
<sequence length="693" mass="76870">MGTVSVIVVVICMVLFLFAMPRTSRGRPGADGLFFGTDASKVMVLSDTEEELMEQIWCNCKLDFFGISLVMRDLDLQILKENSADSTMFVKEDMQEALTRLYPEMKRFLFDCLIKQSLLPAAPPSKEKTNNRPIIIAVVVTAIATFTLAAFCFYCCNRCAGGKYQNFHSQKDERPLLSLSLSDFSGSSQKSFGLGNSIHKDKFASSSLRVDPSHNNHFASFGSIEPINLPRNAPIRAAPPPPPLKPPPRKNSPPSAPSAPPAPPLPLPNPKPAPLPPKGGPPPPKVNPPPPKGPHRSQGNESSSGVSQTPSNHSANADDDGTKTKLKPFFWDKVMANPDQSMVWHQIKSGSFQFNEEMIETLFGYNAADKRRNESKKDLGNDSSSQRIQILDPKKSQNLAISLKAQNVKVEEEACKELRSSRLFSKLLEAVLKTGNRMNDGTYRGGAQAFKLDTLLKLSDVKGVDGKTTLLHFVVQEIIHSEGRRALRMSMESRSNSSISISSVNSEDLFDHISEESEEHYHTFGLKAVSSLNGELENVKKAAGLDADALASSVASLGHRLLKTKEFWNNEMHKSEDSGFRDSLKDFVEHAEVDITLLLEKEKQIRLLVKNTTDYFHGNAGKDEGLRLFVIVRDFLGMLDKICKEVREAPRKVTKRVKEDNPTLQPIPESRQLLFPAIIDHRISDSSFDDEES</sequence>
<dbReference type="InterPro" id="IPR042201">
    <property type="entry name" value="FH2_Formin_sf"/>
</dbReference>
<name>A0A2I0ADB7_9ASPA</name>
<evidence type="ECO:0000313" key="10">
    <source>
        <dbReference type="Proteomes" id="UP000236161"/>
    </source>
</evidence>
<keyword evidence="10" id="KW-1185">Reference proteome</keyword>
<evidence type="ECO:0000259" key="8">
    <source>
        <dbReference type="PROSITE" id="PS51444"/>
    </source>
</evidence>
<dbReference type="InterPro" id="IPR027643">
    <property type="entry name" value="Formin-like_plant"/>
</dbReference>
<protein>
    <recommendedName>
        <fullName evidence="4">Formin-like protein</fullName>
    </recommendedName>
</protein>
<dbReference type="SUPFAM" id="SSF101447">
    <property type="entry name" value="Formin homology 2 domain (FH2 domain)"/>
    <property type="match status" value="1"/>
</dbReference>
<dbReference type="PROSITE" id="PS51444">
    <property type="entry name" value="FH2"/>
    <property type="match status" value="1"/>
</dbReference>
<dbReference type="Proteomes" id="UP000236161">
    <property type="component" value="Unassembled WGS sequence"/>
</dbReference>
<comment type="similarity">
    <text evidence="3">Belongs to the formin-like family. Class-I subfamily.</text>
</comment>
<comment type="subcellular location">
    <subcellularLocation>
        <location evidence="1">Membrane</location>
        <topology evidence="1">Single-pass membrane protein</topology>
    </subcellularLocation>
</comment>
<dbReference type="GO" id="GO:0051015">
    <property type="term" value="F:actin filament binding"/>
    <property type="evidence" value="ECO:0007669"/>
    <property type="project" value="InterPro"/>
</dbReference>
<dbReference type="EMBL" id="KZ451993">
    <property type="protein sequence ID" value="PKA53540.1"/>
    <property type="molecule type" value="Genomic_DNA"/>
</dbReference>
<gene>
    <name evidence="9" type="primary">FH11</name>
    <name evidence="9" type="ORF">AXF42_Ash009036</name>
</gene>
<proteinExistence type="inferred from homology"/>
<feature type="region of interest" description="Disordered" evidence="5">
    <location>
        <begin position="221"/>
        <end position="323"/>
    </location>
</feature>
<feature type="signal peptide" evidence="7">
    <location>
        <begin position="1"/>
        <end position="26"/>
    </location>
</feature>
<dbReference type="SMART" id="SM00498">
    <property type="entry name" value="FH2"/>
    <property type="match status" value="1"/>
</dbReference>
<dbReference type="PANTHER" id="PTHR23213">
    <property type="entry name" value="FORMIN-RELATED"/>
    <property type="match status" value="1"/>
</dbReference>
<organism evidence="9 10">
    <name type="scientific">Apostasia shenzhenica</name>
    <dbReference type="NCBI Taxonomy" id="1088818"/>
    <lineage>
        <taxon>Eukaryota</taxon>
        <taxon>Viridiplantae</taxon>
        <taxon>Streptophyta</taxon>
        <taxon>Embryophyta</taxon>
        <taxon>Tracheophyta</taxon>
        <taxon>Spermatophyta</taxon>
        <taxon>Magnoliopsida</taxon>
        <taxon>Liliopsida</taxon>
        <taxon>Asparagales</taxon>
        <taxon>Orchidaceae</taxon>
        <taxon>Apostasioideae</taxon>
        <taxon>Apostasia</taxon>
    </lineage>
</organism>
<dbReference type="AlphaFoldDB" id="A0A2I0ADB7"/>